<proteinExistence type="predicted"/>
<name>A0A3N4LRC9_9PEZI</name>
<protein>
    <submittedName>
        <fullName evidence="1">Uncharacterized protein</fullName>
    </submittedName>
</protein>
<dbReference type="EMBL" id="ML121537">
    <property type="protein sequence ID" value="RPB25464.1"/>
    <property type="molecule type" value="Genomic_DNA"/>
</dbReference>
<dbReference type="Proteomes" id="UP000267821">
    <property type="component" value="Unassembled WGS sequence"/>
</dbReference>
<organism evidence="1 2">
    <name type="scientific">Terfezia boudieri ATCC MYA-4762</name>
    <dbReference type="NCBI Taxonomy" id="1051890"/>
    <lineage>
        <taxon>Eukaryota</taxon>
        <taxon>Fungi</taxon>
        <taxon>Dikarya</taxon>
        <taxon>Ascomycota</taxon>
        <taxon>Pezizomycotina</taxon>
        <taxon>Pezizomycetes</taxon>
        <taxon>Pezizales</taxon>
        <taxon>Pezizaceae</taxon>
        <taxon>Terfezia</taxon>
    </lineage>
</organism>
<accession>A0A3N4LRC9</accession>
<evidence type="ECO:0000313" key="1">
    <source>
        <dbReference type="EMBL" id="RPB25464.1"/>
    </source>
</evidence>
<dbReference type="InParanoid" id="A0A3N4LRC9"/>
<evidence type="ECO:0000313" key="2">
    <source>
        <dbReference type="Proteomes" id="UP000267821"/>
    </source>
</evidence>
<keyword evidence="2" id="KW-1185">Reference proteome</keyword>
<dbReference type="AlphaFoldDB" id="A0A3N4LRC9"/>
<reference evidence="1 2" key="1">
    <citation type="journal article" date="2018" name="Nat. Ecol. Evol.">
        <title>Pezizomycetes genomes reveal the molecular basis of ectomycorrhizal truffle lifestyle.</title>
        <authorList>
            <person name="Murat C."/>
            <person name="Payen T."/>
            <person name="Noel B."/>
            <person name="Kuo A."/>
            <person name="Morin E."/>
            <person name="Chen J."/>
            <person name="Kohler A."/>
            <person name="Krizsan K."/>
            <person name="Balestrini R."/>
            <person name="Da Silva C."/>
            <person name="Montanini B."/>
            <person name="Hainaut M."/>
            <person name="Levati E."/>
            <person name="Barry K.W."/>
            <person name="Belfiori B."/>
            <person name="Cichocki N."/>
            <person name="Clum A."/>
            <person name="Dockter R.B."/>
            <person name="Fauchery L."/>
            <person name="Guy J."/>
            <person name="Iotti M."/>
            <person name="Le Tacon F."/>
            <person name="Lindquist E.A."/>
            <person name="Lipzen A."/>
            <person name="Malagnac F."/>
            <person name="Mello A."/>
            <person name="Molinier V."/>
            <person name="Miyauchi S."/>
            <person name="Poulain J."/>
            <person name="Riccioni C."/>
            <person name="Rubini A."/>
            <person name="Sitrit Y."/>
            <person name="Splivallo R."/>
            <person name="Traeger S."/>
            <person name="Wang M."/>
            <person name="Zifcakova L."/>
            <person name="Wipf D."/>
            <person name="Zambonelli A."/>
            <person name="Paolocci F."/>
            <person name="Nowrousian M."/>
            <person name="Ottonello S."/>
            <person name="Baldrian P."/>
            <person name="Spatafora J.W."/>
            <person name="Henrissat B."/>
            <person name="Nagy L.G."/>
            <person name="Aury J.M."/>
            <person name="Wincker P."/>
            <person name="Grigoriev I.V."/>
            <person name="Bonfante P."/>
            <person name="Martin F.M."/>
        </authorList>
    </citation>
    <scope>NUCLEOTIDE SEQUENCE [LARGE SCALE GENOMIC DNA]</scope>
    <source>
        <strain evidence="1 2">ATCC MYA-4762</strain>
    </source>
</reference>
<sequence>MASHLTVDWPVASSVRWYPEWDFICNFPKDRAFREPHLQEYADYNFIKEHLDSLQQHQQNGQNSCQGVHNINNSLELGKRDTAVWAEYYLELLSQNPLASGIYKVSGVVSDIRGMMEIQVRVKPTSPFNLWPIPERKYTLFLFEECNDGLLCLPPCDGGQDNRKCYVKLALLEIVGWVFDSEFKSIY</sequence>
<gene>
    <name evidence="1" type="ORF">L211DRAFT_847832</name>
</gene>